<dbReference type="PANTHER" id="PTHR32295">
    <property type="entry name" value="IQ-DOMAIN 5-RELATED"/>
    <property type="match status" value="1"/>
</dbReference>
<evidence type="ECO:0000259" key="4">
    <source>
        <dbReference type="Pfam" id="PF13178"/>
    </source>
</evidence>
<dbReference type="PROSITE" id="PS50096">
    <property type="entry name" value="IQ"/>
    <property type="match status" value="1"/>
</dbReference>
<dbReference type="PANTHER" id="PTHR32295:SF212">
    <property type="entry name" value="CALMODULIN BINDING PROTEIN-RELATED"/>
    <property type="match status" value="1"/>
</dbReference>
<feature type="region of interest" description="Disordered" evidence="3">
    <location>
        <begin position="34"/>
        <end position="94"/>
    </location>
</feature>
<gene>
    <name evidence="5" type="ORF">SAY87_008088</name>
</gene>
<comment type="similarity">
    <text evidence="2">Belongs to the IQD family.</text>
</comment>
<dbReference type="Proteomes" id="UP001345219">
    <property type="component" value="Chromosome 7"/>
</dbReference>
<keyword evidence="1" id="KW-0112">Calmodulin-binding</keyword>
<feature type="compositionally biased region" description="Basic and acidic residues" evidence="3">
    <location>
        <begin position="53"/>
        <end position="72"/>
    </location>
</feature>
<comment type="caution">
    <text evidence="5">The sequence shown here is derived from an EMBL/GenBank/DDBJ whole genome shotgun (WGS) entry which is preliminary data.</text>
</comment>
<dbReference type="AlphaFoldDB" id="A0AAN7KLP4"/>
<dbReference type="EMBL" id="JAXIOK010000007">
    <property type="protein sequence ID" value="KAK4766446.1"/>
    <property type="molecule type" value="Genomic_DNA"/>
</dbReference>
<proteinExistence type="inferred from homology"/>
<dbReference type="Pfam" id="PF13178">
    <property type="entry name" value="DUF4005"/>
    <property type="match status" value="1"/>
</dbReference>
<dbReference type="InterPro" id="IPR025064">
    <property type="entry name" value="DUF4005"/>
</dbReference>
<feature type="compositionally biased region" description="Low complexity" evidence="3">
    <location>
        <begin position="75"/>
        <end position="86"/>
    </location>
</feature>
<protein>
    <recommendedName>
        <fullName evidence="4">DUF4005 domain-containing protein</fullName>
    </recommendedName>
</protein>
<evidence type="ECO:0000256" key="3">
    <source>
        <dbReference type="SAM" id="MobiDB-lite"/>
    </source>
</evidence>
<evidence type="ECO:0000313" key="5">
    <source>
        <dbReference type="EMBL" id="KAK4766446.1"/>
    </source>
</evidence>
<keyword evidence="6" id="KW-1185">Reference proteome</keyword>
<feature type="domain" description="DUF4005" evidence="4">
    <location>
        <begin position="174"/>
        <end position="235"/>
    </location>
</feature>
<name>A0AAN7KLP4_9MYRT</name>
<dbReference type="GO" id="GO:0005516">
    <property type="term" value="F:calmodulin binding"/>
    <property type="evidence" value="ECO:0007669"/>
    <property type="project" value="UniProtKB-KW"/>
</dbReference>
<accession>A0AAN7KLP4</accession>
<sequence length="258" mass="29423">MAFWFLPEQARKALRALKGVVRLQSIARGQAVRRRILTDSSPRARRQPSANGSKEHARAKREPDTAEKESKVECSSPRSWDRSSYSKPELEAMDKRGRMKKYSYSFQERRNPQTAEEWMIPNKDQARRICRLEQLRLPAESMSSEGYSKPGSSSKTILISDLDQIAGETHRGSREALNTTPPYLPRRSFSQVEQISINAVEDRNPPGSPVLPTYMAVTETARAKSRSLSTPRQRIRYLDACNDHNSMSYDALWCSSED</sequence>
<evidence type="ECO:0000256" key="2">
    <source>
        <dbReference type="ARBA" id="ARBA00024341"/>
    </source>
</evidence>
<evidence type="ECO:0000256" key="1">
    <source>
        <dbReference type="ARBA" id="ARBA00022860"/>
    </source>
</evidence>
<organism evidence="5 6">
    <name type="scientific">Trapa incisa</name>
    <dbReference type="NCBI Taxonomy" id="236973"/>
    <lineage>
        <taxon>Eukaryota</taxon>
        <taxon>Viridiplantae</taxon>
        <taxon>Streptophyta</taxon>
        <taxon>Embryophyta</taxon>
        <taxon>Tracheophyta</taxon>
        <taxon>Spermatophyta</taxon>
        <taxon>Magnoliopsida</taxon>
        <taxon>eudicotyledons</taxon>
        <taxon>Gunneridae</taxon>
        <taxon>Pentapetalae</taxon>
        <taxon>rosids</taxon>
        <taxon>malvids</taxon>
        <taxon>Myrtales</taxon>
        <taxon>Lythraceae</taxon>
        <taxon>Trapa</taxon>
    </lineage>
</organism>
<reference evidence="5 6" key="1">
    <citation type="journal article" date="2023" name="Hortic Res">
        <title>Pangenome of water caltrop reveals structural variations and asymmetric subgenome divergence after allopolyploidization.</title>
        <authorList>
            <person name="Zhang X."/>
            <person name="Chen Y."/>
            <person name="Wang L."/>
            <person name="Yuan Y."/>
            <person name="Fang M."/>
            <person name="Shi L."/>
            <person name="Lu R."/>
            <person name="Comes H.P."/>
            <person name="Ma Y."/>
            <person name="Chen Y."/>
            <person name="Huang G."/>
            <person name="Zhou Y."/>
            <person name="Zheng Z."/>
            <person name="Qiu Y."/>
        </authorList>
    </citation>
    <scope>NUCLEOTIDE SEQUENCE [LARGE SCALE GENOMIC DNA]</scope>
    <source>
        <tissue evidence="5">Roots</tissue>
    </source>
</reference>
<evidence type="ECO:0000313" key="6">
    <source>
        <dbReference type="Proteomes" id="UP001345219"/>
    </source>
</evidence>